<name>A0A1I4EHQ0_9PROT</name>
<dbReference type="Proteomes" id="UP000199533">
    <property type="component" value="Unassembled WGS sequence"/>
</dbReference>
<proteinExistence type="predicted"/>
<dbReference type="STRING" id="52441.SAMN05216302_102848"/>
<accession>A0A1I4EHQ0</accession>
<dbReference type="AlphaFoldDB" id="A0A1I4EHQ0"/>
<dbReference type="RefSeq" id="WP_170841693.1">
    <property type="nucleotide sequence ID" value="NZ_FOSP01000028.1"/>
</dbReference>
<sequence length="58" mass="6876">MILLFPVTAVARWSQIWIYRPQHFGVYTVAVQIGENRIKELKYEFVGESFNLKKFLSL</sequence>
<evidence type="ECO:0000313" key="2">
    <source>
        <dbReference type="Proteomes" id="UP000199533"/>
    </source>
</evidence>
<keyword evidence="2" id="KW-1185">Reference proteome</keyword>
<gene>
    <name evidence="1" type="ORF">SAMN05216302_102848</name>
</gene>
<dbReference type="EMBL" id="FOSP01000028">
    <property type="protein sequence ID" value="SFL05285.1"/>
    <property type="molecule type" value="Genomic_DNA"/>
</dbReference>
<evidence type="ECO:0000313" key="1">
    <source>
        <dbReference type="EMBL" id="SFL05285.1"/>
    </source>
</evidence>
<organism evidence="1 2">
    <name type="scientific">Nitrosomonas aestuarii</name>
    <dbReference type="NCBI Taxonomy" id="52441"/>
    <lineage>
        <taxon>Bacteria</taxon>
        <taxon>Pseudomonadati</taxon>
        <taxon>Pseudomonadota</taxon>
        <taxon>Betaproteobacteria</taxon>
        <taxon>Nitrosomonadales</taxon>
        <taxon>Nitrosomonadaceae</taxon>
        <taxon>Nitrosomonas</taxon>
    </lineage>
</organism>
<protein>
    <submittedName>
        <fullName evidence="1">Uncharacterized protein</fullName>
    </submittedName>
</protein>
<reference evidence="2" key="1">
    <citation type="submission" date="2016-10" db="EMBL/GenBank/DDBJ databases">
        <authorList>
            <person name="Varghese N."/>
            <person name="Submissions S."/>
        </authorList>
    </citation>
    <scope>NUCLEOTIDE SEQUENCE [LARGE SCALE GENOMIC DNA]</scope>
    <source>
        <strain evidence="2">Nm69</strain>
    </source>
</reference>